<evidence type="ECO:0000313" key="1">
    <source>
        <dbReference type="EMBL" id="MBB4930471.1"/>
    </source>
</evidence>
<dbReference type="Gene3D" id="3.40.50.720">
    <property type="entry name" value="NAD(P)-binding Rossmann-like Domain"/>
    <property type="match status" value="1"/>
</dbReference>
<dbReference type="RefSeq" id="WP_184575692.1">
    <property type="nucleotide sequence ID" value="NZ_JACHJT010000001.1"/>
</dbReference>
<dbReference type="Proteomes" id="UP000523007">
    <property type="component" value="Unassembled WGS sequence"/>
</dbReference>
<name>A0A7W7REH4_9ACTN</name>
<dbReference type="InterPro" id="IPR036291">
    <property type="entry name" value="NAD(P)-bd_dom_sf"/>
</dbReference>
<gene>
    <name evidence="1" type="ORF">F4561_001291</name>
</gene>
<reference evidence="1 2" key="1">
    <citation type="submission" date="2020-08" db="EMBL/GenBank/DDBJ databases">
        <title>Sequencing the genomes of 1000 actinobacteria strains.</title>
        <authorList>
            <person name="Klenk H.-P."/>
        </authorList>
    </citation>
    <scope>NUCLEOTIDE SEQUENCE [LARGE SCALE GENOMIC DNA]</scope>
    <source>
        <strain evidence="1 2">DSM 102030</strain>
    </source>
</reference>
<keyword evidence="2" id="KW-1185">Reference proteome</keyword>
<dbReference type="EMBL" id="JACHJT010000001">
    <property type="protein sequence ID" value="MBB4930471.1"/>
    <property type="molecule type" value="Genomic_DNA"/>
</dbReference>
<organism evidence="1 2">
    <name type="scientific">Lipingzhangella halophila</name>
    <dbReference type="NCBI Taxonomy" id="1783352"/>
    <lineage>
        <taxon>Bacteria</taxon>
        <taxon>Bacillati</taxon>
        <taxon>Actinomycetota</taxon>
        <taxon>Actinomycetes</taxon>
        <taxon>Streptosporangiales</taxon>
        <taxon>Nocardiopsidaceae</taxon>
        <taxon>Lipingzhangella</taxon>
    </lineage>
</organism>
<protein>
    <recommendedName>
        <fullName evidence="3">Pyrroline-5-carboxylate reductase catalytic N-terminal domain-containing protein</fullName>
    </recommendedName>
</protein>
<dbReference type="SUPFAM" id="SSF51735">
    <property type="entry name" value="NAD(P)-binding Rossmann-fold domains"/>
    <property type="match status" value="1"/>
</dbReference>
<dbReference type="AlphaFoldDB" id="A0A7W7REH4"/>
<proteinExistence type="predicted"/>
<sequence>MRMPQGLVIGGTGMLAGTVRGFSARGWDLVVPSRRRPRFATDGENVRWVRGEWDFPAELAAAVAREATAPFGLLVAWVHTPHRDGVLKAVQPLLAPDAPVIEVWSSASQDPLATLPPAVLDHPTHRVVLGYQRSGRSARWLTTTEISEGVLAAALAALAGAPPAVREVGVLRPWPPGR</sequence>
<evidence type="ECO:0000313" key="2">
    <source>
        <dbReference type="Proteomes" id="UP000523007"/>
    </source>
</evidence>
<accession>A0A7W7REH4</accession>
<comment type="caution">
    <text evidence="1">The sequence shown here is derived from an EMBL/GenBank/DDBJ whole genome shotgun (WGS) entry which is preliminary data.</text>
</comment>
<evidence type="ECO:0008006" key="3">
    <source>
        <dbReference type="Google" id="ProtNLM"/>
    </source>
</evidence>